<organism evidence="8 10">
    <name type="scientific">Polarella glacialis</name>
    <name type="common">Dinoflagellate</name>
    <dbReference type="NCBI Taxonomy" id="89957"/>
    <lineage>
        <taxon>Eukaryota</taxon>
        <taxon>Sar</taxon>
        <taxon>Alveolata</taxon>
        <taxon>Dinophyceae</taxon>
        <taxon>Suessiales</taxon>
        <taxon>Suessiaceae</taxon>
        <taxon>Polarella</taxon>
    </lineage>
</organism>
<comment type="subcellular location">
    <subcellularLocation>
        <location evidence="1">Mitochondrion membrane</location>
        <topology evidence="1">Multi-pass membrane protein</topology>
    </subcellularLocation>
</comment>
<dbReference type="InterPro" id="IPR013946">
    <property type="entry name" value="NCA2-like"/>
</dbReference>
<evidence type="ECO:0000256" key="5">
    <source>
        <dbReference type="ARBA" id="ARBA00023136"/>
    </source>
</evidence>
<dbReference type="AlphaFoldDB" id="A0A813FLU8"/>
<evidence type="ECO:0000256" key="7">
    <source>
        <dbReference type="SAM" id="Phobius"/>
    </source>
</evidence>
<proteinExistence type="predicted"/>
<dbReference type="Proteomes" id="UP000654075">
    <property type="component" value="Unassembled WGS sequence"/>
</dbReference>
<feature type="transmembrane region" description="Helical" evidence="7">
    <location>
        <begin position="457"/>
        <end position="475"/>
    </location>
</feature>
<gene>
    <name evidence="8" type="ORF">PGLA1383_LOCUS32117</name>
    <name evidence="9" type="ORF">PGLA2088_LOCUS47998</name>
</gene>
<evidence type="ECO:0008006" key="11">
    <source>
        <dbReference type="Google" id="ProtNLM"/>
    </source>
</evidence>
<evidence type="ECO:0000256" key="2">
    <source>
        <dbReference type="ARBA" id="ARBA00022692"/>
    </source>
</evidence>
<evidence type="ECO:0000256" key="4">
    <source>
        <dbReference type="ARBA" id="ARBA00023128"/>
    </source>
</evidence>
<comment type="caution">
    <text evidence="8">The sequence shown here is derived from an EMBL/GenBank/DDBJ whole genome shotgun (WGS) entry which is preliminary data.</text>
</comment>
<accession>A0A813FLU8</accession>
<dbReference type="EMBL" id="CAJNNW010036582">
    <property type="protein sequence ID" value="CAE8735742.1"/>
    <property type="molecule type" value="Genomic_DNA"/>
</dbReference>
<reference evidence="8" key="1">
    <citation type="submission" date="2021-02" db="EMBL/GenBank/DDBJ databases">
        <authorList>
            <person name="Dougan E. K."/>
            <person name="Rhodes N."/>
            <person name="Thang M."/>
            <person name="Chan C."/>
        </authorList>
    </citation>
    <scope>NUCLEOTIDE SEQUENCE</scope>
</reference>
<dbReference type="GO" id="GO:0005741">
    <property type="term" value="C:mitochondrial outer membrane"/>
    <property type="evidence" value="ECO:0007669"/>
    <property type="project" value="TreeGrafter"/>
</dbReference>
<name>A0A813FLU8_POLGL</name>
<keyword evidence="5 7" id="KW-0472">Membrane</keyword>
<dbReference type="Proteomes" id="UP000626109">
    <property type="component" value="Unassembled WGS sequence"/>
</dbReference>
<dbReference type="OMA" id="VSAYWIV"/>
<evidence type="ECO:0000313" key="10">
    <source>
        <dbReference type="Proteomes" id="UP000654075"/>
    </source>
</evidence>
<evidence type="ECO:0000313" key="8">
    <source>
        <dbReference type="EMBL" id="CAE8614393.1"/>
    </source>
</evidence>
<dbReference type="Pfam" id="PF08637">
    <property type="entry name" value="NCA2"/>
    <property type="match status" value="2"/>
</dbReference>
<dbReference type="PANTHER" id="PTHR28234:SF1">
    <property type="entry name" value="NUCLEAR CONTROL OF ATPASE PROTEIN 2"/>
    <property type="match status" value="1"/>
</dbReference>
<keyword evidence="4" id="KW-0496">Mitochondrion</keyword>
<keyword evidence="10" id="KW-1185">Reference proteome</keyword>
<evidence type="ECO:0000313" key="9">
    <source>
        <dbReference type="EMBL" id="CAE8735742.1"/>
    </source>
</evidence>
<sequence length="655" mass="72806">MAAYEGLPFVGRRRLRSFLARWDDDSAWMLGGGSGSSSYARSTQALLSIPGPGQGGDDHDESAFLYDYFQSQEKAYHTLLNLVGQVSVHLNYWLDWATPVHHRPLWAHQAGRKLYAAYLSLLGRKQQVSAPEKAARQFAHLNEELCRLVAYIQVSSFEVLSADHATLEDRAEALRLALNNLKRQAMATGQLAAGLSSQLSGGVRKANWNRPRRSTSRLLFDLGDACGGQLPSPTPSGCASPGKSEVISELVMSGRARLQESELALRVFVESLENFMLHAGRLGHARTAWPVYCGASVGGLCIAWAMGFSDRSARIALASRVREVCSQFFREWVFSPLTQLCFELLMRHPKDDLLVQLQELREEEASLDRMTKGFANFVDTDVAFAADIASRGGEGELELAERYFEWSMRNPISNVINGHLLESCMVQSQKMKVLLYAALYSIDSIMTQLKWDFLMAGIMPMMSLCGLGYWIVAGMRHERLVVWRRKMVRALAEVDRYLNHHVQARGAPKRQELQLQTPRGRGTTDAQKAPPLQDLLLYALGASDQGCTSLERCHAADCGELCQQVGSFAFLPGEALRPTNLGDSSALELVKVGEALSQLDALCRLASRVRLEDADWRAFRRDILDLASPELSVAQKLHVVTTMRSTYHVFDLGGH</sequence>
<keyword evidence="3 7" id="KW-1133">Transmembrane helix</keyword>
<dbReference type="OrthoDB" id="413313at2759"/>
<evidence type="ECO:0000256" key="3">
    <source>
        <dbReference type="ARBA" id="ARBA00022989"/>
    </source>
</evidence>
<feature type="region of interest" description="Disordered" evidence="6">
    <location>
        <begin position="508"/>
        <end position="527"/>
    </location>
</feature>
<evidence type="ECO:0000256" key="6">
    <source>
        <dbReference type="SAM" id="MobiDB-lite"/>
    </source>
</evidence>
<dbReference type="PANTHER" id="PTHR28234">
    <property type="entry name" value="NUCLEAR CONTROL OF ATPASE PROTEIN 2"/>
    <property type="match status" value="1"/>
</dbReference>
<keyword evidence="2 7" id="KW-0812">Transmembrane</keyword>
<protein>
    <recommendedName>
        <fullName evidence="11">Nuclear control of ATPase protein 2</fullName>
    </recommendedName>
</protein>
<evidence type="ECO:0000256" key="1">
    <source>
        <dbReference type="ARBA" id="ARBA00004225"/>
    </source>
</evidence>
<dbReference type="EMBL" id="CAJNNV010025419">
    <property type="protein sequence ID" value="CAE8614393.1"/>
    <property type="molecule type" value="Genomic_DNA"/>
</dbReference>